<evidence type="ECO:0000313" key="2">
    <source>
        <dbReference type="EMBL" id="JAS69055.1"/>
    </source>
</evidence>
<feature type="non-terminal residue" evidence="2">
    <location>
        <position position="1"/>
    </location>
</feature>
<dbReference type="Gene3D" id="3.40.50.10140">
    <property type="entry name" value="Toll/interleukin-1 receptor homology (TIR) domain"/>
    <property type="match status" value="1"/>
</dbReference>
<dbReference type="EMBL" id="GECZ01000714">
    <property type="protein sequence ID" value="JAS69055.1"/>
    <property type="molecule type" value="Transcribed_RNA"/>
</dbReference>
<gene>
    <name evidence="1" type="ORF">g.1000</name>
    <name evidence="2" type="ORF">g.999</name>
</gene>
<dbReference type="AlphaFoldDB" id="A0A1B6H2Z9"/>
<evidence type="ECO:0000313" key="1">
    <source>
        <dbReference type="EMBL" id="JAS68156.1"/>
    </source>
</evidence>
<proteinExistence type="predicted"/>
<name>A0A1B6H2Z9_9HEMI</name>
<accession>A0A1B6H2Z9</accession>
<dbReference type="SUPFAM" id="SSF52200">
    <property type="entry name" value="Toll/Interleukin receptor TIR domain"/>
    <property type="match status" value="1"/>
</dbReference>
<dbReference type="InterPro" id="IPR035897">
    <property type="entry name" value="Toll_tir_struct_dom_sf"/>
</dbReference>
<sequence length="114" mass="13165">EALRTGTSKVIVIMKEEVGDITELEDELKAYLQTNTYVKWGSPWFWQQLKFALPHLPEDQDDIKCFLGCFSKISKGTRSHNVLQNVCLKNGEEIYVTEMSKEKNGKDLEQSFFT</sequence>
<dbReference type="EMBL" id="GECZ01001613">
    <property type="protein sequence ID" value="JAS68156.1"/>
    <property type="molecule type" value="Transcribed_RNA"/>
</dbReference>
<organism evidence="2">
    <name type="scientific">Cuerna arida</name>
    <dbReference type="NCBI Taxonomy" id="1464854"/>
    <lineage>
        <taxon>Eukaryota</taxon>
        <taxon>Metazoa</taxon>
        <taxon>Ecdysozoa</taxon>
        <taxon>Arthropoda</taxon>
        <taxon>Hexapoda</taxon>
        <taxon>Insecta</taxon>
        <taxon>Pterygota</taxon>
        <taxon>Neoptera</taxon>
        <taxon>Paraneoptera</taxon>
        <taxon>Hemiptera</taxon>
        <taxon>Auchenorrhyncha</taxon>
        <taxon>Membracoidea</taxon>
        <taxon>Cicadellidae</taxon>
        <taxon>Cicadellinae</taxon>
        <taxon>Proconiini</taxon>
        <taxon>Cuerna</taxon>
    </lineage>
</organism>
<reference evidence="2" key="1">
    <citation type="submission" date="2015-11" db="EMBL/GenBank/DDBJ databases">
        <title>De novo transcriptome assembly of four potential Pierce s Disease insect vectors from Arizona vineyards.</title>
        <authorList>
            <person name="Tassone E.E."/>
        </authorList>
    </citation>
    <scope>NUCLEOTIDE SEQUENCE</scope>
</reference>
<protein>
    <submittedName>
        <fullName evidence="2">Uncharacterized protein</fullName>
    </submittedName>
</protein>